<name>A0A0S7WRP1_UNCT6</name>
<keyword evidence="1" id="KW-0812">Transmembrane</keyword>
<feature type="transmembrane region" description="Helical" evidence="1">
    <location>
        <begin position="52"/>
        <end position="74"/>
    </location>
</feature>
<proteinExistence type="predicted"/>
<evidence type="ECO:0000313" key="2">
    <source>
        <dbReference type="EMBL" id="KPJ52804.1"/>
    </source>
</evidence>
<dbReference type="EMBL" id="LIZS01000041">
    <property type="protein sequence ID" value="KPJ52804.1"/>
    <property type="molecule type" value="Genomic_DNA"/>
</dbReference>
<dbReference type="AlphaFoldDB" id="A0A0S7WRP1"/>
<reference evidence="2 3" key="1">
    <citation type="journal article" date="2015" name="Microbiome">
        <title>Genomic resolution of linkages in carbon, nitrogen, and sulfur cycling among widespread estuary sediment bacteria.</title>
        <authorList>
            <person name="Baker B.J."/>
            <person name="Lazar C.S."/>
            <person name="Teske A.P."/>
            <person name="Dick G.J."/>
        </authorList>
    </citation>
    <scope>NUCLEOTIDE SEQUENCE [LARGE SCALE GENOMIC DNA]</scope>
    <source>
        <strain evidence="2">DG_24</strain>
    </source>
</reference>
<dbReference type="Proteomes" id="UP000052008">
    <property type="component" value="Unassembled WGS sequence"/>
</dbReference>
<organism evidence="2 3">
    <name type="scientific">candidate division TA06 bacterium DG_24</name>
    <dbReference type="NCBI Taxonomy" id="1703770"/>
    <lineage>
        <taxon>Bacteria</taxon>
        <taxon>Bacteria division TA06</taxon>
    </lineage>
</organism>
<gene>
    <name evidence="2" type="ORF">AMJ39_06855</name>
</gene>
<keyword evidence="1" id="KW-1133">Transmembrane helix</keyword>
<comment type="caution">
    <text evidence="2">The sequence shown here is derived from an EMBL/GenBank/DDBJ whole genome shotgun (WGS) entry which is preliminary data.</text>
</comment>
<evidence type="ECO:0000313" key="3">
    <source>
        <dbReference type="Proteomes" id="UP000052008"/>
    </source>
</evidence>
<accession>A0A0S7WRP1</accession>
<evidence type="ECO:0000256" key="1">
    <source>
        <dbReference type="SAM" id="Phobius"/>
    </source>
</evidence>
<feature type="transmembrane region" description="Helical" evidence="1">
    <location>
        <begin position="7"/>
        <end position="32"/>
    </location>
</feature>
<protein>
    <submittedName>
        <fullName evidence="2">Uncharacterized protein</fullName>
    </submittedName>
</protein>
<keyword evidence="1" id="KW-0472">Membrane</keyword>
<dbReference type="STRING" id="1703770.AMJ39_06855"/>
<sequence length="82" mass="8790">MRSSCWLAVVPGILALIVIVFIVALFLVKVLWAWTIPDLFPGAVEQGLVAESISWFTALKVAIFVAVLAGLAGARSGGRHRE</sequence>